<dbReference type="OrthoDB" id="9804872at2"/>
<accession>A0A0F6TQH6</accession>
<dbReference type="PANTHER" id="PTHR33490:SF6">
    <property type="entry name" value="SLL1049 PROTEIN"/>
    <property type="match status" value="1"/>
</dbReference>
<dbReference type="STRING" id="914150.TQ33_1129"/>
<dbReference type="Gene3D" id="3.10.620.30">
    <property type="match status" value="1"/>
</dbReference>
<dbReference type="KEGG" id="kge:TQ33_1129"/>
<sequence length="458" mass="52693">MKSTAKLTVYTLLKLSFLAACLLVFSSFQPFKRLWQVNDLEPFTEWFQINWQGQVVGWAQKELRIENDFYQVLESEHFEGRVRGKRLKFIYQQQFNFSTKPPFQMIEGSATLIEPNLVMETSFSNDEQLLIQQSRNDNVSMFTESPLDYTLNDYLAWRQFIEGSPELGSSVSIKELDSHSLEVQQKKYHVTKLPQGRHQRYQLVDPDGALYDFNLKGHLLSERRGRGIKLVANKQKPSFNPEMQTDLYTNVGLASQKPLGQISKLESLEVSVSKDNLKWLTIHPSVKVSENTLVIRKGARHKATPNEFTNWHFDPVSPSIKSLDVPLTPAKSRTDKVYDLVTFVHDYLYYEPTPTSFTTDEIIRNGYGDCTEYTQLLLALLNAEKIPAREVGGYIYLGDDEQRFGGHAWVEVLIDDQWVGVDPTWNLTQVTAAHLPITIPQEKSVSDLDFVVEQIHYQ</sequence>
<organism evidence="2 3">
    <name type="scientific">Kangiella geojedonensis</name>
    <dbReference type="NCBI Taxonomy" id="914150"/>
    <lineage>
        <taxon>Bacteria</taxon>
        <taxon>Pseudomonadati</taxon>
        <taxon>Pseudomonadota</taxon>
        <taxon>Gammaproteobacteria</taxon>
        <taxon>Kangiellales</taxon>
        <taxon>Kangiellaceae</taxon>
        <taxon>Kangiella</taxon>
    </lineage>
</organism>
<dbReference type="HOGENOM" id="CLU_596876_0_0_6"/>
<evidence type="ECO:0000313" key="2">
    <source>
        <dbReference type="EMBL" id="AKE52089.1"/>
    </source>
</evidence>
<dbReference type="Proteomes" id="UP000034071">
    <property type="component" value="Chromosome"/>
</dbReference>
<dbReference type="RefSeq" id="WP_052735220.1">
    <property type="nucleotide sequence ID" value="NZ_CP010975.1"/>
</dbReference>
<keyword evidence="3" id="KW-1185">Reference proteome</keyword>
<dbReference type="Pfam" id="PF01841">
    <property type="entry name" value="Transglut_core"/>
    <property type="match status" value="1"/>
</dbReference>
<gene>
    <name evidence="2" type="ORF">TQ33_1129</name>
</gene>
<evidence type="ECO:0000313" key="3">
    <source>
        <dbReference type="Proteomes" id="UP000034071"/>
    </source>
</evidence>
<dbReference type="AlphaFoldDB" id="A0A0F6TQH6"/>
<feature type="domain" description="Transglutaminase-like" evidence="1">
    <location>
        <begin position="362"/>
        <end position="425"/>
    </location>
</feature>
<protein>
    <recommendedName>
        <fullName evidence="1">Transglutaminase-like domain-containing protein</fullName>
    </recommendedName>
</protein>
<dbReference type="EMBL" id="CP010975">
    <property type="protein sequence ID" value="AKE52089.1"/>
    <property type="molecule type" value="Genomic_DNA"/>
</dbReference>
<proteinExistence type="predicted"/>
<dbReference type="InterPro" id="IPR002931">
    <property type="entry name" value="Transglutaminase-like"/>
</dbReference>
<dbReference type="SMART" id="SM00460">
    <property type="entry name" value="TGc"/>
    <property type="match status" value="1"/>
</dbReference>
<reference evidence="2 3" key="1">
    <citation type="submission" date="2015-02" db="EMBL/GenBank/DDBJ databases">
        <title>Complete genome sequence of Kangiella geojedonensis strain YCS-5T.</title>
        <authorList>
            <person name="Kim K.M."/>
        </authorList>
    </citation>
    <scope>NUCLEOTIDE SEQUENCE [LARGE SCALE GENOMIC DNA]</scope>
    <source>
        <strain evidence="2 3">YCS-5</strain>
    </source>
</reference>
<dbReference type="InterPro" id="IPR038765">
    <property type="entry name" value="Papain-like_cys_pep_sf"/>
</dbReference>
<dbReference type="PANTHER" id="PTHR33490">
    <property type="entry name" value="BLR5614 PROTEIN-RELATED"/>
    <property type="match status" value="1"/>
</dbReference>
<name>A0A0F6TQH6_9GAMM</name>
<dbReference type="SUPFAM" id="SSF54001">
    <property type="entry name" value="Cysteine proteinases"/>
    <property type="match status" value="1"/>
</dbReference>
<evidence type="ECO:0000259" key="1">
    <source>
        <dbReference type="SMART" id="SM00460"/>
    </source>
</evidence>